<name>A0A131YDQ0_RHIAP</name>
<keyword evidence="1" id="KW-0472">Membrane</keyword>
<evidence type="ECO:0000313" key="2">
    <source>
        <dbReference type="EMBL" id="JAP77493.1"/>
    </source>
</evidence>
<feature type="transmembrane region" description="Helical" evidence="1">
    <location>
        <begin position="12"/>
        <end position="31"/>
    </location>
</feature>
<accession>A0A131YDQ0</accession>
<keyword evidence="1" id="KW-1133">Transmembrane helix</keyword>
<keyword evidence="1" id="KW-0812">Transmembrane</keyword>
<proteinExistence type="predicted"/>
<sequence>MTTRCRHERAVMFMMTKLSVTMLLCWSYFIWSARETEATRELGRNITGHNVTTRRRGTRYNVTWHKPTGRRWHNVTGHNVTCKRNGTTIPAMKYVVRQFPCEHWKCRRSGRIRVTACRGTKPDHPCIHMLTGTWPTCCYFYYYCRDQ</sequence>
<protein>
    <submittedName>
        <fullName evidence="2">8.9 kDa family member</fullName>
    </submittedName>
</protein>
<dbReference type="EMBL" id="GEDV01011064">
    <property type="protein sequence ID" value="JAP77493.1"/>
    <property type="molecule type" value="Transcribed_RNA"/>
</dbReference>
<dbReference type="AlphaFoldDB" id="A0A131YDQ0"/>
<reference evidence="2" key="1">
    <citation type="journal article" date="2016" name="Ticks Tick Borne Dis.">
        <title>De novo assembly and annotation of the salivary gland transcriptome of Rhipicephalus appendiculatus male and female ticks during blood feeding.</title>
        <authorList>
            <person name="de Castro M.H."/>
            <person name="de Klerk D."/>
            <person name="Pienaar R."/>
            <person name="Latif A.A."/>
            <person name="Rees D.J."/>
            <person name="Mans B.J."/>
        </authorList>
    </citation>
    <scope>NUCLEOTIDE SEQUENCE</scope>
    <source>
        <tissue evidence="2">Salivary glands</tissue>
    </source>
</reference>
<organism evidence="2">
    <name type="scientific">Rhipicephalus appendiculatus</name>
    <name type="common">Brown ear tick</name>
    <dbReference type="NCBI Taxonomy" id="34631"/>
    <lineage>
        <taxon>Eukaryota</taxon>
        <taxon>Metazoa</taxon>
        <taxon>Ecdysozoa</taxon>
        <taxon>Arthropoda</taxon>
        <taxon>Chelicerata</taxon>
        <taxon>Arachnida</taxon>
        <taxon>Acari</taxon>
        <taxon>Parasitiformes</taxon>
        <taxon>Ixodida</taxon>
        <taxon>Ixodoidea</taxon>
        <taxon>Ixodidae</taxon>
        <taxon>Rhipicephalinae</taxon>
        <taxon>Rhipicephalus</taxon>
        <taxon>Rhipicephalus</taxon>
    </lineage>
</organism>
<evidence type="ECO:0000256" key="1">
    <source>
        <dbReference type="SAM" id="Phobius"/>
    </source>
</evidence>